<protein>
    <submittedName>
        <fullName evidence="1">Uncharacterized protein</fullName>
    </submittedName>
</protein>
<organism evidence="1 2">
    <name type="scientific">Ancylostoma ceylanicum</name>
    <dbReference type="NCBI Taxonomy" id="53326"/>
    <lineage>
        <taxon>Eukaryota</taxon>
        <taxon>Metazoa</taxon>
        <taxon>Ecdysozoa</taxon>
        <taxon>Nematoda</taxon>
        <taxon>Chromadorea</taxon>
        <taxon>Rhabditida</taxon>
        <taxon>Rhabditina</taxon>
        <taxon>Rhabditomorpha</taxon>
        <taxon>Strongyloidea</taxon>
        <taxon>Ancylostomatidae</taxon>
        <taxon>Ancylostomatinae</taxon>
        <taxon>Ancylostoma</taxon>
    </lineage>
</organism>
<proteinExistence type="predicted"/>
<reference evidence="2" key="1">
    <citation type="journal article" date="2015" name="Nat. Genet.">
        <title>The genome and transcriptome of the zoonotic hookworm Ancylostoma ceylanicum identify infection-specific gene families.</title>
        <authorList>
            <person name="Schwarz E.M."/>
            <person name="Hu Y."/>
            <person name="Antoshechkin I."/>
            <person name="Miller M.M."/>
            <person name="Sternberg P.W."/>
            <person name="Aroian R.V."/>
        </authorList>
    </citation>
    <scope>NUCLEOTIDE SEQUENCE</scope>
    <source>
        <strain evidence="2">HY135</strain>
    </source>
</reference>
<sequence length="116" mass="12655">MTSVWVEQIGFVYTRASSGLDPLARDACDAPVVCIASTNSIDIAALSSDRSLGWSTQAVYCAGILHVWICQVGILPVSIGVLPCWHVVASTEAVWLQSIRWFLYLHYYNDSSCSLG</sequence>
<comment type="caution">
    <text evidence="1">The sequence shown here is derived from an EMBL/GenBank/DDBJ whole genome shotgun (WGS) entry which is preliminary data.</text>
</comment>
<dbReference type="EMBL" id="JARK01001338">
    <property type="protein sequence ID" value="EYC32834.1"/>
    <property type="molecule type" value="Genomic_DNA"/>
</dbReference>
<accession>A0A016VZ02</accession>
<gene>
    <name evidence="1" type="primary">Acey_s0002.g1116</name>
    <name evidence="1" type="ORF">Y032_0002g1116</name>
</gene>
<dbReference type="Proteomes" id="UP000024635">
    <property type="component" value="Unassembled WGS sequence"/>
</dbReference>
<dbReference type="AlphaFoldDB" id="A0A016VZ02"/>
<name>A0A016VZ02_9BILA</name>
<keyword evidence="2" id="KW-1185">Reference proteome</keyword>
<evidence type="ECO:0000313" key="1">
    <source>
        <dbReference type="EMBL" id="EYC32834.1"/>
    </source>
</evidence>
<evidence type="ECO:0000313" key="2">
    <source>
        <dbReference type="Proteomes" id="UP000024635"/>
    </source>
</evidence>